<dbReference type="Proteomes" id="UP000613582">
    <property type="component" value="Unassembled WGS sequence"/>
</dbReference>
<comment type="similarity">
    <text evidence="2">Belongs to the autoinducer-2 exporter (AI-2E) (TC 2.A.86) family.</text>
</comment>
<dbReference type="Pfam" id="PF01594">
    <property type="entry name" value="AI-2E_transport"/>
    <property type="match status" value="1"/>
</dbReference>
<feature type="transmembrane region" description="Helical" evidence="6">
    <location>
        <begin position="242"/>
        <end position="260"/>
    </location>
</feature>
<evidence type="ECO:0000313" key="7">
    <source>
        <dbReference type="EMBL" id="GGD13652.1"/>
    </source>
</evidence>
<dbReference type="PANTHER" id="PTHR21716:SF64">
    <property type="entry name" value="AI-2 TRANSPORT PROTEIN TQSA"/>
    <property type="match status" value="1"/>
</dbReference>
<feature type="transmembrane region" description="Helical" evidence="6">
    <location>
        <begin position="20"/>
        <end position="53"/>
    </location>
</feature>
<evidence type="ECO:0000256" key="4">
    <source>
        <dbReference type="ARBA" id="ARBA00022989"/>
    </source>
</evidence>
<evidence type="ECO:0000256" key="5">
    <source>
        <dbReference type="ARBA" id="ARBA00023136"/>
    </source>
</evidence>
<comment type="caution">
    <text evidence="7">The sequence shown here is derived from an EMBL/GenBank/DDBJ whole genome shotgun (WGS) entry which is preliminary data.</text>
</comment>
<feature type="transmembrane region" description="Helical" evidence="6">
    <location>
        <begin position="342"/>
        <end position="367"/>
    </location>
</feature>
<name>A0A8J2V640_9PROT</name>
<keyword evidence="8" id="KW-1185">Reference proteome</keyword>
<keyword evidence="4 6" id="KW-1133">Transmembrane helix</keyword>
<reference evidence="7" key="1">
    <citation type="journal article" date="2014" name="Int. J. Syst. Evol. Microbiol.">
        <title>Complete genome sequence of Corynebacterium casei LMG S-19264T (=DSM 44701T), isolated from a smear-ripened cheese.</title>
        <authorList>
            <consortium name="US DOE Joint Genome Institute (JGI-PGF)"/>
            <person name="Walter F."/>
            <person name="Albersmeier A."/>
            <person name="Kalinowski J."/>
            <person name="Ruckert C."/>
        </authorList>
    </citation>
    <scope>NUCLEOTIDE SEQUENCE</scope>
    <source>
        <strain evidence="7">CGMCC 1.12921</strain>
    </source>
</reference>
<organism evidence="7 8">
    <name type="scientific">Aquisalinus flavus</name>
    <dbReference type="NCBI Taxonomy" id="1526572"/>
    <lineage>
        <taxon>Bacteria</taxon>
        <taxon>Pseudomonadati</taxon>
        <taxon>Pseudomonadota</taxon>
        <taxon>Alphaproteobacteria</taxon>
        <taxon>Parvularculales</taxon>
        <taxon>Parvularculaceae</taxon>
        <taxon>Aquisalinus</taxon>
    </lineage>
</organism>
<evidence type="ECO:0000256" key="1">
    <source>
        <dbReference type="ARBA" id="ARBA00004141"/>
    </source>
</evidence>
<dbReference type="RefSeq" id="WP_188158276.1">
    <property type="nucleotide sequence ID" value="NZ_BMGH01000001.1"/>
</dbReference>
<evidence type="ECO:0000256" key="3">
    <source>
        <dbReference type="ARBA" id="ARBA00022692"/>
    </source>
</evidence>
<keyword evidence="5 6" id="KW-0472">Membrane</keyword>
<dbReference type="EMBL" id="BMGH01000001">
    <property type="protein sequence ID" value="GGD13652.1"/>
    <property type="molecule type" value="Genomic_DNA"/>
</dbReference>
<dbReference type="GO" id="GO:0055085">
    <property type="term" value="P:transmembrane transport"/>
    <property type="evidence" value="ECO:0007669"/>
    <property type="project" value="TreeGrafter"/>
</dbReference>
<accession>A0A8J2V640</accession>
<reference evidence="7" key="2">
    <citation type="submission" date="2020-09" db="EMBL/GenBank/DDBJ databases">
        <authorList>
            <person name="Sun Q."/>
            <person name="Zhou Y."/>
        </authorList>
    </citation>
    <scope>NUCLEOTIDE SEQUENCE</scope>
    <source>
        <strain evidence="7">CGMCC 1.12921</strain>
    </source>
</reference>
<evidence type="ECO:0000313" key="8">
    <source>
        <dbReference type="Proteomes" id="UP000613582"/>
    </source>
</evidence>
<dbReference type="GO" id="GO:0016020">
    <property type="term" value="C:membrane"/>
    <property type="evidence" value="ECO:0007669"/>
    <property type="project" value="UniProtKB-SubCell"/>
</dbReference>
<feature type="transmembrane region" description="Helical" evidence="6">
    <location>
        <begin position="301"/>
        <end position="322"/>
    </location>
</feature>
<feature type="transmembrane region" description="Helical" evidence="6">
    <location>
        <begin position="73"/>
        <end position="94"/>
    </location>
</feature>
<dbReference type="PANTHER" id="PTHR21716">
    <property type="entry name" value="TRANSMEMBRANE PROTEIN"/>
    <property type="match status" value="1"/>
</dbReference>
<evidence type="ECO:0000256" key="2">
    <source>
        <dbReference type="ARBA" id="ARBA00009773"/>
    </source>
</evidence>
<dbReference type="AlphaFoldDB" id="A0A8J2V640"/>
<dbReference type="InterPro" id="IPR002549">
    <property type="entry name" value="AI-2E-like"/>
</dbReference>
<evidence type="ECO:0000256" key="6">
    <source>
        <dbReference type="SAM" id="Phobius"/>
    </source>
</evidence>
<gene>
    <name evidence="7" type="ORF">GCM10011342_23050</name>
</gene>
<protein>
    <submittedName>
        <fullName evidence="7">AI-2E family transporter</fullName>
    </submittedName>
</protein>
<comment type="subcellular location">
    <subcellularLocation>
        <location evidence="1">Membrane</location>
        <topology evidence="1">Multi-pass membrane protein</topology>
    </subcellularLocation>
</comment>
<proteinExistence type="inferred from homology"/>
<keyword evidence="3 6" id="KW-0812">Transmembrane</keyword>
<sequence>MDRNETDHLHIEQRGLARFFYAISIAILLGFILYVARGILIPLVIAMFLSFIIVTLKTAIRRIPVLGKLLPEFIAYILSFAVIALVLITLGQIITANAGAIIKAGPAYQERLIAILDQIKTFLESLPFFTDWFESNVDVDSLRAEDGSITTAEGVSALITQFQQQLLGFISGIASEIGQAIRSLAQNLVTILLYTSFMLIERGALLRKVGIVAGMQEDQLDISQIINDIGDLVRQYISIKTLMGLTTATFSFIIMTILGIDFAGFWALLIFALGYIPIIGAISGVMLPSILALVQPDGGGVPLFLLTLGLLTAAEQTVSSVIEPRLMGRSLNLSPLIILLSLTVWGSLWGFAGMLLCVPITVSLMIVCTQFQDTRPVAVLLSDNGEISPIKRLARKEQAEGN</sequence>
<feature type="transmembrane region" description="Helical" evidence="6">
    <location>
        <begin position="266"/>
        <end position="294"/>
    </location>
</feature>